<dbReference type="Gene3D" id="1.10.10.10">
    <property type="entry name" value="Winged helix-like DNA-binding domain superfamily/Winged helix DNA-binding domain"/>
    <property type="match status" value="1"/>
</dbReference>
<dbReference type="InterPro" id="IPR036390">
    <property type="entry name" value="WH_DNA-bd_sf"/>
</dbReference>
<dbReference type="InterPro" id="IPR036388">
    <property type="entry name" value="WH-like_DNA-bd_sf"/>
</dbReference>
<proteinExistence type="predicted"/>
<organism evidence="5 6">
    <name type="scientific">Meridianimarinicoccus marinus</name>
    <dbReference type="NCBI Taxonomy" id="3231483"/>
    <lineage>
        <taxon>Bacteria</taxon>
        <taxon>Pseudomonadati</taxon>
        <taxon>Pseudomonadota</taxon>
        <taxon>Alphaproteobacteria</taxon>
        <taxon>Rhodobacterales</taxon>
        <taxon>Paracoccaceae</taxon>
        <taxon>Meridianimarinicoccus</taxon>
    </lineage>
</organism>
<evidence type="ECO:0000313" key="5">
    <source>
        <dbReference type="EMBL" id="MEV8468527.1"/>
    </source>
</evidence>
<dbReference type="PANTHER" id="PTHR42756">
    <property type="entry name" value="TRANSCRIPTIONAL REGULATOR, MARR"/>
    <property type="match status" value="1"/>
</dbReference>
<evidence type="ECO:0000256" key="1">
    <source>
        <dbReference type="ARBA" id="ARBA00023015"/>
    </source>
</evidence>
<comment type="caution">
    <text evidence="5">The sequence shown here is derived from an EMBL/GenBank/DDBJ whole genome shotgun (WGS) entry which is preliminary data.</text>
</comment>
<feature type="domain" description="HTH marR-type" evidence="4">
    <location>
        <begin position="19"/>
        <end position="157"/>
    </location>
</feature>
<dbReference type="SUPFAM" id="SSF46785">
    <property type="entry name" value="Winged helix' DNA-binding domain"/>
    <property type="match status" value="1"/>
</dbReference>
<evidence type="ECO:0000259" key="4">
    <source>
        <dbReference type="PROSITE" id="PS50995"/>
    </source>
</evidence>
<dbReference type="Pfam" id="PF12802">
    <property type="entry name" value="MarR_2"/>
    <property type="match status" value="1"/>
</dbReference>
<dbReference type="EMBL" id="JBFBVU010000031">
    <property type="protein sequence ID" value="MEV8468527.1"/>
    <property type="molecule type" value="Genomic_DNA"/>
</dbReference>
<accession>A0ABV3LBY4</accession>
<sequence length="162" mass="17687">MDAVDRILDQWRQARPDLDISAMGPIGRLSRVFHYNSGRLNETFARHGVNAAGFDVLATLRRSPPPHALSPGALMASMMITSGTMTNRIEQLARQGLVTRTADPNDARRAVVKLTKKGFDLIDTAVGEHVETQKTLLAALSEDEIATLDGALRKLLKAAEKD</sequence>
<gene>
    <name evidence="5" type="ORF">AB0T83_17270</name>
</gene>
<keyword evidence="2" id="KW-0238">DNA-binding</keyword>
<keyword evidence="6" id="KW-1185">Reference proteome</keyword>
<evidence type="ECO:0000313" key="6">
    <source>
        <dbReference type="Proteomes" id="UP001553161"/>
    </source>
</evidence>
<evidence type="ECO:0000256" key="2">
    <source>
        <dbReference type="ARBA" id="ARBA00023125"/>
    </source>
</evidence>
<dbReference type="PANTHER" id="PTHR42756:SF1">
    <property type="entry name" value="TRANSCRIPTIONAL REPRESSOR OF EMRAB OPERON"/>
    <property type="match status" value="1"/>
</dbReference>
<dbReference type="RefSeq" id="WP_366194482.1">
    <property type="nucleotide sequence ID" value="NZ_JBFBVU010000031.1"/>
</dbReference>
<keyword evidence="3" id="KW-0804">Transcription</keyword>
<keyword evidence="1" id="KW-0805">Transcription regulation</keyword>
<dbReference type="SMART" id="SM00347">
    <property type="entry name" value="HTH_MARR"/>
    <property type="match status" value="1"/>
</dbReference>
<protein>
    <submittedName>
        <fullName evidence="5">MarR family transcriptional regulator</fullName>
    </submittedName>
</protein>
<dbReference type="PRINTS" id="PR00598">
    <property type="entry name" value="HTHMARR"/>
</dbReference>
<dbReference type="Proteomes" id="UP001553161">
    <property type="component" value="Unassembled WGS sequence"/>
</dbReference>
<dbReference type="PROSITE" id="PS50995">
    <property type="entry name" value="HTH_MARR_2"/>
    <property type="match status" value="1"/>
</dbReference>
<reference evidence="5 6" key="1">
    <citation type="submission" date="2024-07" db="EMBL/GenBank/DDBJ databases">
        <authorList>
            <person name="Kang M."/>
        </authorList>
    </citation>
    <scope>NUCLEOTIDE SEQUENCE [LARGE SCALE GENOMIC DNA]</scope>
    <source>
        <strain evidence="5 6">DFM31</strain>
    </source>
</reference>
<evidence type="ECO:0000256" key="3">
    <source>
        <dbReference type="ARBA" id="ARBA00023163"/>
    </source>
</evidence>
<dbReference type="InterPro" id="IPR000835">
    <property type="entry name" value="HTH_MarR-typ"/>
</dbReference>
<name>A0ABV3LBY4_9RHOB</name>